<dbReference type="InterPro" id="IPR001650">
    <property type="entry name" value="Helicase_C-like"/>
</dbReference>
<evidence type="ECO:0000256" key="9">
    <source>
        <dbReference type="ARBA" id="ARBA00023125"/>
    </source>
</evidence>
<keyword evidence="2" id="KW-0235">DNA replication</keyword>
<proteinExistence type="inferred from homology"/>
<evidence type="ECO:0000256" key="4">
    <source>
        <dbReference type="ARBA" id="ARBA00022741"/>
    </source>
</evidence>
<dbReference type="NCBIfam" id="TIGR00595">
    <property type="entry name" value="priA"/>
    <property type="match status" value="1"/>
</dbReference>
<dbReference type="PANTHER" id="PTHR30580:SF0">
    <property type="entry name" value="PRIMOSOMAL PROTEIN N"/>
    <property type="match status" value="1"/>
</dbReference>
<keyword evidence="8" id="KW-0067">ATP-binding</keyword>
<keyword evidence="1" id="KW-0639">Primosome</keyword>
<name>A0A9D1KGI1_9FIRM</name>
<comment type="caution">
    <text evidence="14">The sequence shown here is derived from an EMBL/GenBank/DDBJ whole genome shotgun (WGS) entry which is preliminary data.</text>
</comment>
<keyword evidence="4" id="KW-0547">Nucleotide-binding</keyword>
<comment type="catalytic activity">
    <reaction evidence="12">
        <text>ATP + H2O = ADP + phosphate + H(+)</text>
        <dbReference type="Rhea" id="RHEA:13065"/>
        <dbReference type="ChEBI" id="CHEBI:15377"/>
        <dbReference type="ChEBI" id="CHEBI:15378"/>
        <dbReference type="ChEBI" id="CHEBI:30616"/>
        <dbReference type="ChEBI" id="CHEBI:43474"/>
        <dbReference type="ChEBI" id="CHEBI:456216"/>
        <dbReference type="EC" id="5.6.2.4"/>
    </reaction>
</comment>
<dbReference type="GO" id="GO:0016787">
    <property type="term" value="F:hydrolase activity"/>
    <property type="evidence" value="ECO:0007669"/>
    <property type="project" value="UniProtKB-KW"/>
</dbReference>
<dbReference type="InterPro" id="IPR005259">
    <property type="entry name" value="PriA"/>
</dbReference>
<dbReference type="InterPro" id="IPR027417">
    <property type="entry name" value="P-loop_NTPase"/>
</dbReference>
<dbReference type="SMART" id="SM00487">
    <property type="entry name" value="DEXDc"/>
    <property type="match status" value="1"/>
</dbReference>
<keyword evidence="9" id="KW-0238">DNA-binding</keyword>
<dbReference type="GO" id="GO:1990077">
    <property type="term" value="C:primosome complex"/>
    <property type="evidence" value="ECO:0007669"/>
    <property type="project" value="UniProtKB-KW"/>
</dbReference>
<organism evidence="14 15">
    <name type="scientific">Candidatus Caccovicinus merdipullorum</name>
    <dbReference type="NCBI Taxonomy" id="2840724"/>
    <lineage>
        <taxon>Bacteria</taxon>
        <taxon>Bacillati</taxon>
        <taxon>Bacillota</taxon>
        <taxon>Clostridia</taxon>
        <taxon>Eubacteriales</taxon>
        <taxon>Candidatus Caccovicinus</taxon>
    </lineage>
</organism>
<dbReference type="PROSITE" id="PS51192">
    <property type="entry name" value="HELICASE_ATP_BIND_1"/>
    <property type="match status" value="1"/>
</dbReference>
<dbReference type="Proteomes" id="UP000886860">
    <property type="component" value="Unassembled WGS sequence"/>
</dbReference>
<evidence type="ECO:0000256" key="7">
    <source>
        <dbReference type="ARBA" id="ARBA00022833"/>
    </source>
</evidence>
<dbReference type="SUPFAM" id="SSF52540">
    <property type="entry name" value="P-loop containing nucleoside triphosphate hydrolases"/>
    <property type="match status" value="2"/>
</dbReference>
<feature type="domain" description="Helicase ATP-binding" evidence="13">
    <location>
        <begin position="68"/>
        <end position="234"/>
    </location>
</feature>
<evidence type="ECO:0000256" key="2">
    <source>
        <dbReference type="ARBA" id="ARBA00022705"/>
    </source>
</evidence>
<dbReference type="FunFam" id="3.40.50.300:FF:000489">
    <property type="entry name" value="Primosome assembly protein PriA"/>
    <property type="match status" value="1"/>
</dbReference>
<dbReference type="Pfam" id="PF18319">
    <property type="entry name" value="Zn_ribbon_PriA"/>
    <property type="match status" value="1"/>
</dbReference>
<keyword evidence="5" id="KW-0378">Hydrolase</keyword>
<dbReference type="Pfam" id="PF04851">
    <property type="entry name" value="ResIII"/>
    <property type="match status" value="1"/>
</dbReference>
<reference evidence="14" key="2">
    <citation type="journal article" date="2021" name="PeerJ">
        <title>Extensive microbial diversity within the chicken gut microbiome revealed by metagenomics and culture.</title>
        <authorList>
            <person name="Gilroy R."/>
            <person name="Ravi A."/>
            <person name="Getino M."/>
            <person name="Pursley I."/>
            <person name="Horton D.L."/>
            <person name="Alikhan N.F."/>
            <person name="Baker D."/>
            <person name="Gharbi K."/>
            <person name="Hall N."/>
            <person name="Watson M."/>
            <person name="Adriaenssens E.M."/>
            <person name="Foster-Nyarko E."/>
            <person name="Jarju S."/>
            <person name="Secka A."/>
            <person name="Antonio M."/>
            <person name="Oren A."/>
            <person name="Chaudhuri R.R."/>
            <person name="La Ragione R."/>
            <person name="Hildebrand F."/>
            <person name="Pallen M.J."/>
        </authorList>
    </citation>
    <scope>NUCLEOTIDE SEQUENCE</scope>
    <source>
        <strain evidence="14">CHK123-3438</strain>
    </source>
</reference>
<evidence type="ECO:0000256" key="11">
    <source>
        <dbReference type="ARBA" id="ARBA00034808"/>
    </source>
</evidence>
<accession>A0A9D1KGI1</accession>
<evidence type="ECO:0000256" key="8">
    <source>
        <dbReference type="ARBA" id="ARBA00022840"/>
    </source>
</evidence>
<evidence type="ECO:0000256" key="12">
    <source>
        <dbReference type="ARBA" id="ARBA00048988"/>
    </source>
</evidence>
<sequence>IPYEMAVGQLNLTRAAIKPLEEKGILTVDSQAVYRDPGSGFLGEKGRWEEDIRLNEEQQAAADGIISQYNQGIRKTYLLHGVTGSGKTEVYMELIRHVTGLGRQVILLIPEIALTYQTVLRFTKRFGSRVSFMNSRLSQGEKYDQFERAKKGEVQIMIGPRSALFTPFPDLGLIIIDEEHENAYKSEITPRYHAREAAEQRARLSGASLVLGSATPSVETYTKASRGIYGYFRIRKRAKKNSILPKVHIVDMRTELKEGNRSIFSRLLREQMEEKLEKGQQIMLFLNRRGYSHFLSCRSCGEAMKCPHCDVTLTLHQNGQLICHYCGYQVPRPKLCPVCGSPYLAPFGTGTQKIEAMARETFPGARILRMDLDTTSKKGGHEAILSAFADHQADILIGTQMIVKGHDFPAVTLVGILAADLSLYAPDYRCGEKTFQLLTQAAGRAGRDEKPGQVVIQSYSPEHYCIQTAAAQDYDAFYAREMEYRRLLHYPPACVMMTLLIGSEREEAAGAAMERAAAEAKTFSEAELIGPVNAPVYKLNDIYRKILYMKSENYDILIKIRDQVEQVLKGSGLSRSVSTQFDIL</sequence>
<dbReference type="GO" id="GO:0003677">
    <property type="term" value="F:DNA binding"/>
    <property type="evidence" value="ECO:0007669"/>
    <property type="project" value="UniProtKB-KW"/>
</dbReference>
<dbReference type="GO" id="GO:0006310">
    <property type="term" value="P:DNA recombination"/>
    <property type="evidence" value="ECO:0007669"/>
    <property type="project" value="InterPro"/>
</dbReference>
<dbReference type="Gene3D" id="3.40.50.300">
    <property type="entry name" value="P-loop containing nucleotide triphosphate hydrolases"/>
    <property type="match status" value="2"/>
</dbReference>
<keyword evidence="6" id="KW-0347">Helicase</keyword>
<dbReference type="InterPro" id="IPR014001">
    <property type="entry name" value="Helicase_ATP-bd"/>
</dbReference>
<dbReference type="CDD" id="cd17929">
    <property type="entry name" value="DEXHc_priA"/>
    <property type="match status" value="1"/>
</dbReference>
<evidence type="ECO:0000313" key="14">
    <source>
        <dbReference type="EMBL" id="HIT42880.1"/>
    </source>
</evidence>
<dbReference type="InterPro" id="IPR040498">
    <property type="entry name" value="PriA_CRR"/>
</dbReference>
<dbReference type="GO" id="GO:0006302">
    <property type="term" value="P:double-strand break repair"/>
    <property type="evidence" value="ECO:0007669"/>
    <property type="project" value="InterPro"/>
</dbReference>
<evidence type="ECO:0000256" key="6">
    <source>
        <dbReference type="ARBA" id="ARBA00022806"/>
    </source>
</evidence>
<dbReference type="GO" id="GO:0043138">
    <property type="term" value="F:3'-5' DNA helicase activity"/>
    <property type="evidence" value="ECO:0007669"/>
    <property type="project" value="UniProtKB-EC"/>
</dbReference>
<dbReference type="SMART" id="SM00490">
    <property type="entry name" value="HELICc"/>
    <property type="match status" value="1"/>
</dbReference>
<dbReference type="AlphaFoldDB" id="A0A9D1KGI1"/>
<feature type="non-terminal residue" evidence="14">
    <location>
        <position position="1"/>
    </location>
</feature>
<reference evidence="14" key="1">
    <citation type="submission" date="2020-10" db="EMBL/GenBank/DDBJ databases">
        <authorList>
            <person name="Gilroy R."/>
        </authorList>
    </citation>
    <scope>NUCLEOTIDE SEQUENCE</scope>
    <source>
        <strain evidence="14">CHK123-3438</strain>
    </source>
</reference>
<keyword evidence="7" id="KW-0862">Zinc</keyword>
<dbReference type="Pfam" id="PF00271">
    <property type="entry name" value="Helicase_C"/>
    <property type="match status" value="1"/>
</dbReference>
<dbReference type="CDD" id="cd18804">
    <property type="entry name" value="SF2_C_priA"/>
    <property type="match status" value="1"/>
</dbReference>
<dbReference type="EC" id="5.6.2.4" evidence="11"/>
<dbReference type="InterPro" id="IPR006935">
    <property type="entry name" value="Helicase/UvrB_N"/>
</dbReference>
<evidence type="ECO:0000256" key="1">
    <source>
        <dbReference type="ARBA" id="ARBA00022515"/>
    </source>
</evidence>
<dbReference type="Pfam" id="PF18074">
    <property type="entry name" value="PriA_C"/>
    <property type="match status" value="1"/>
</dbReference>
<keyword evidence="3" id="KW-0479">Metal-binding</keyword>
<dbReference type="GO" id="GO:0006270">
    <property type="term" value="P:DNA replication initiation"/>
    <property type="evidence" value="ECO:0007669"/>
    <property type="project" value="TreeGrafter"/>
</dbReference>
<dbReference type="PANTHER" id="PTHR30580">
    <property type="entry name" value="PRIMOSOMAL PROTEIN N"/>
    <property type="match status" value="1"/>
</dbReference>
<dbReference type="HAMAP" id="MF_00983">
    <property type="entry name" value="PriA"/>
    <property type="match status" value="1"/>
</dbReference>
<dbReference type="GO" id="GO:0046872">
    <property type="term" value="F:metal ion binding"/>
    <property type="evidence" value="ECO:0007669"/>
    <property type="project" value="UniProtKB-KW"/>
</dbReference>
<gene>
    <name evidence="14" type="primary">priA</name>
    <name evidence="14" type="ORF">IAB60_12435</name>
</gene>
<evidence type="ECO:0000256" key="10">
    <source>
        <dbReference type="ARBA" id="ARBA00023235"/>
    </source>
</evidence>
<dbReference type="EMBL" id="DVKS01000204">
    <property type="protein sequence ID" value="HIT42880.1"/>
    <property type="molecule type" value="Genomic_DNA"/>
</dbReference>
<dbReference type="GO" id="GO:0006269">
    <property type="term" value="P:DNA replication, synthesis of primer"/>
    <property type="evidence" value="ECO:0007669"/>
    <property type="project" value="UniProtKB-KW"/>
</dbReference>
<evidence type="ECO:0000259" key="13">
    <source>
        <dbReference type="PROSITE" id="PS51192"/>
    </source>
</evidence>
<evidence type="ECO:0000256" key="3">
    <source>
        <dbReference type="ARBA" id="ARBA00022723"/>
    </source>
</evidence>
<evidence type="ECO:0000313" key="15">
    <source>
        <dbReference type="Proteomes" id="UP000886860"/>
    </source>
</evidence>
<dbReference type="InterPro" id="IPR041236">
    <property type="entry name" value="PriA_C"/>
</dbReference>
<keyword evidence="10" id="KW-0413">Isomerase</keyword>
<dbReference type="GO" id="GO:0005524">
    <property type="term" value="F:ATP binding"/>
    <property type="evidence" value="ECO:0007669"/>
    <property type="project" value="UniProtKB-KW"/>
</dbReference>
<protein>
    <recommendedName>
        <fullName evidence="11">DNA 3'-5' helicase</fullName>
        <ecNumber evidence="11">5.6.2.4</ecNumber>
    </recommendedName>
</protein>
<evidence type="ECO:0000256" key="5">
    <source>
        <dbReference type="ARBA" id="ARBA00022801"/>
    </source>
</evidence>